<dbReference type="SFLD" id="SFLDS00003">
    <property type="entry name" value="Haloacid_Dehalogenase"/>
    <property type="match status" value="1"/>
</dbReference>
<keyword evidence="2" id="KW-0378">Hydrolase</keyword>
<dbReference type="SFLD" id="SFLDG01129">
    <property type="entry name" value="C1.5:_HAD__Beta-PGM__Phosphata"/>
    <property type="match status" value="1"/>
</dbReference>
<comment type="caution">
    <text evidence="5">The sequence shown here is derived from an EMBL/GenBank/DDBJ whole genome shotgun (WGS) entry which is preliminary data.</text>
</comment>
<keyword evidence="6" id="KW-1185">Reference proteome</keyword>
<keyword evidence="1" id="KW-0479">Metal-binding</keyword>
<dbReference type="SUPFAM" id="SSF56784">
    <property type="entry name" value="HAD-like"/>
    <property type="match status" value="1"/>
</dbReference>
<dbReference type="NCBIfam" id="TIGR01509">
    <property type="entry name" value="HAD-SF-IA-v3"/>
    <property type="match status" value="1"/>
</dbReference>
<proteinExistence type="predicted"/>
<name>A0A927GWX4_9GAMM</name>
<gene>
    <name evidence="5" type="ORF">IB286_13025</name>
</gene>
<dbReference type="PANTHER" id="PTHR43434:SF23">
    <property type="entry name" value="PHOSPHOGLYCOLATE PHOSPHATASE"/>
    <property type="match status" value="1"/>
</dbReference>
<evidence type="ECO:0000256" key="1">
    <source>
        <dbReference type="ARBA" id="ARBA00022723"/>
    </source>
</evidence>
<dbReference type="Proteomes" id="UP000610558">
    <property type="component" value="Unassembled WGS sequence"/>
</dbReference>
<protein>
    <submittedName>
        <fullName evidence="5">Phosphoglycolate phosphatase</fullName>
    </submittedName>
</protein>
<dbReference type="FunFam" id="3.40.50.1000:FF:000022">
    <property type="entry name" value="Phosphoglycolate phosphatase"/>
    <property type="match status" value="1"/>
</dbReference>
<evidence type="ECO:0000313" key="5">
    <source>
        <dbReference type="EMBL" id="MBD2859925.1"/>
    </source>
</evidence>
<dbReference type="InterPro" id="IPR050155">
    <property type="entry name" value="HAD-like_hydrolase_sf"/>
</dbReference>
<keyword evidence="3" id="KW-0460">Magnesium</keyword>
<keyword evidence="4" id="KW-0119">Carbohydrate metabolism</keyword>
<dbReference type="InterPro" id="IPR041492">
    <property type="entry name" value="HAD_2"/>
</dbReference>
<evidence type="ECO:0000313" key="6">
    <source>
        <dbReference type="Proteomes" id="UP000610558"/>
    </source>
</evidence>
<dbReference type="PANTHER" id="PTHR43434">
    <property type="entry name" value="PHOSPHOGLYCOLATE PHOSPHATASE"/>
    <property type="match status" value="1"/>
</dbReference>
<dbReference type="GO" id="GO:0046872">
    <property type="term" value="F:metal ion binding"/>
    <property type="evidence" value="ECO:0007669"/>
    <property type="project" value="UniProtKB-KW"/>
</dbReference>
<dbReference type="GO" id="GO:0005829">
    <property type="term" value="C:cytosol"/>
    <property type="evidence" value="ECO:0007669"/>
    <property type="project" value="TreeGrafter"/>
</dbReference>
<dbReference type="NCBIfam" id="TIGR01549">
    <property type="entry name" value="HAD-SF-IA-v1"/>
    <property type="match status" value="1"/>
</dbReference>
<dbReference type="Gene3D" id="3.40.50.1000">
    <property type="entry name" value="HAD superfamily/HAD-like"/>
    <property type="match status" value="1"/>
</dbReference>
<dbReference type="InterPro" id="IPR023198">
    <property type="entry name" value="PGP-like_dom2"/>
</dbReference>
<dbReference type="Pfam" id="PF13419">
    <property type="entry name" value="HAD_2"/>
    <property type="match status" value="1"/>
</dbReference>
<sequence length="220" mass="24292">MLKTILFDLDGTLLDTAADFTRVLNGMLAEHNLPARQYSEVRTQVSNGARAVVELGFGITPEHPDFQARLEAFLDRYADNLADETSLFEGMDTVLAEIEQRGQQWGIVTNKPSRFTLPLLEQIGLAERCAVAICPDHVTHRKPHAEPILLACSQLNSAVSEGIYIGDHLRDIESGRNAGMATIACRYGYIAEDENIEDWQADHIVDSAQDLGTLLTRLSA</sequence>
<dbReference type="Gene3D" id="1.10.150.240">
    <property type="entry name" value="Putative phosphatase, domain 2"/>
    <property type="match status" value="1"/>
</dbReference>
<accession>A0A927GWX4</accession>
<dbReference type="RefSeq" id="WP_190766259.1">
    <property type="nucleotide sequence ID" value="NZ_JACXLD010000008.1"/>
</dbReference>
<dbReference type="GO" id="GO:0006281">
    <property type="term" value="P:DNA repair"/>
    <property type="evidence" value="ECO:0007669"/>
    <property type="project" value="TreeGrafter"/>
</dbReference>
<dbReference type="GO" id="GO:0008967">
    <property type="term" value="F:phosphoglycolate phosphatase activity"/>
    <property type="evidence" value="ECO:0007669"/>
    <property type="project" value="TreeGrafter"/>
</dbReference>
<dbReference type="EMBL" id="JACXLD010000008">
    <property type="protein sequence ID" value="MBD2859925.1"/>
    <property type="molecule type" value="Genomic_DNA"/>
</dbReference>
<dbReference type="InterPro" id="IPR036412">
    <property type="entry name" value="HAD-like_sf"/>
</dbReference>
<reference evidence="5" key="1">
    <citation type="submission" date="2020-09" db="EMBL/GenBank/DDBJ databases">
        <authorList>
            <person name="Yoon J.-W."/>
        </authorList>
    </citation>
    <scope>NUCLEOTIDE SEQUENCE</scope>
    <source>
        <strain evidence="5">KMU-158</strain>
    </source>
</reference>
<dbReference type="SFLD" id="SFLDG01135">
    <property type="entry name" value="C1.5.6:_HAD__Beta-PGM__Phospha"/>
    <property type="match status" value="1"/>
</dbReference>
<evidence type="ECO:0000256" key="3">
    <source>
        <dbReference type="ARBA" id="ARBA00022842"/>
    </source>
</evidence>
<evidence type="ECO:0000256" key="2">
    <source>
        <dbReference type="ARBA" id="ARBA00022801"/>
    </source>
</evidence>
<dbReference type="AlphaFoldDB" id="A0A927GWX4"/>
<organism evidence="5 6">
    <name type="scientific">Spongiibacter pelagi</name>
    <dbReference type="NCBI Taxonomy" id="2760804"/>
    <lineage>
        <taxon>Bacteria</taxon>
        <taxon>Pseudomonadati</taxon>
        <taxon>Pseudomonadota</taxon>
        <taxon>Gammaproteobacteria</taxon>
        <taxon>Cellvibrionales</taxon>
        <taxon>Spongiibacteraceae</taxon>
        <taxon>Spongiibacter</taxon>
    </lineage>
</organism>
<dbReference type="InterPro" id="IPR023214">
    <property type="entry name" value="HAD_sf"/>
</dbReference>
<dbReference type="InterPro" id="IPR006439">
    <property type="entry name" value="HAD-SF_hydro_IA"/>
</dbReference>
<evidence type="ECO:0000256" key="4">
    <source>
        <dbReference type="ARBA" id="ARBA00023277"/>
    </source>
</evidence>